<evidence type="ECO:0000256" key="1">
    <source>
        <dbReference type="ARBA" id="ARBA00004141"/>
    </source>
</evidence>
<name>A0A395I0C9_ASPHC</name>
<evidence type="ECO:0000256" key="4">
    <source>
        <dbReference type="ARBA" id="ARBA00023136"/>
    </source>
</evidence>
<gene>
    <name evidence="6" type="ORF">BO97DRAFT_424222</name>
</gene>
<dbReference type="Proteomes" id="UP000248961">
    <property type="component" value="Unassembled WGS sequence"/>
</dbReference>
<keyword evidence="7" id="KW-1185">Reference proteome</keyword>
<feature type="transmembrane region" description="Helical" evidence="5">
    <location>
        <begin position="190"/>
        <end position="210"/>
    </location>
</feature>
<feature type="transmembrane region" description="Helical" evidence="5">
    <location>
        <begin position="107"/>
        <end position="129"/>
    </location>
</feature>
<dbReference type="PANTHER" id="PTHR31465">
    <property type="entry name" value="PROTEIN RTA1-RELATED"/>
    <property type="match status" value="1"/>
</dbReference>
<dbReference type="STRING" id="1450537.A0A395I0C9"/>
<dbReference type="GO" id="GO:0016020">
    <property type="term" value="C:membrane"/>
    <property type="evidence" value="ECO:0007669"/>
    <property type="project" value="UniProtKB-SubCell"/>
</dbReference>
<evidence type="ECO:0000313" key="7">
    <source>
        <dbReference type="Proteomes" id="UP000248961"/>
    </source>
</evidence>
<dbReference type="InterPro" id="IPR007568">
    <property type="entry name" value="RTA1"/>
</dbReference>
<comment type="subcellular location">
    <subcellularLocation>
        <location evidence="1">Membrane</location>
        <topology evidence="1">Multi-pass membrane protein</topology>
    </subcellularLocation>
</comment>
<dbReference type="GeneID" id="37201241"/>
<keyword evidence="2 5" id="KW-0812">Transmembrane</keyword>
<feature type="transmembrane region" description="Helical" evidence="5">
    <location>
        <begin position="74"/>
        <end position="95"/>
    </location>
</feature>
<evidence type="ECO:0000256" key="3">
    <source>
        <dbReference type="ARBA" id="ARBA00022989"/>
    </source>
</evidence>
<feature type="transmembrane region" description="Helical" evidence="5">
    <location>
        <begin position="12"/>
        <end position="30"/>
    </location>
</feature>
<reference evidence="6 7" key="1">
    <citation type="submission" date="2018-02" db="EMBL/GenBank/DDBJ databases">
        <title>The genomes of Aspergillus section Nigri reveals drivers in fungal speciation.</title>
        <authorList>
            <consortium name="DOE Joint Genome Institute"/>
            <person name="Vesth T.C."/>
            <person name="Nybo J."/>
            <person name="Theobald S."/>
            <person name="Brandl J."/>
            <person name="Frisvad J.C."/>
            <person name="Nielsen K.F."/>
            <person name="Lyhne E.K."/>
            <person name="Kogle M.E."/>
            <person name="Kuo A."/>
            <person name="Riley R."/>
            <person name="Clum A."/>
            <person name="Nolan M."/>
            <person name="Lipzen A."/>
            <person name="Salamov A."/>
            <person name="Henrissat B."/>
            <person name="Wiebenga A."/>
            <person name="De vries R.P."/>
            <person name="Grigoriev I.V."/>
            <person name="Mortensen U.H."/>
            <person name="Andersen M.R."/>
            <person name="Baker S.E."/>
        </authorList>
    </citation>
    <scope>NUCLEOTIDE SEQUENCE [LARGE SCALE GENOMIC DNA]</scope>
    <source>
        <strain evidence="6 7">CBS 101889</strain>
    </source>
</reference>
<evidence type="ECO:0000313" key="6">
    <source>
        <dbReference type="EMBL" id="RAL12588.1"/>
    </source>
</evidence>
<dbReference type="EMBL" id="KZ824282">
    <property type="protein sequence ID" value="RAL12588.1"/>
    <property type="molecule type" value="Genomic_DNA"/>
</dbReference>
<evidence type="ECO:0000256" key="2">
    <source>
        <dbReference type="ARBA" id="ARBA00022692"/>
    </source>
</evidence>
<dbReference type="Pfam" id="PF04479">
    <property type="entry name" value="RTA1"/>
    <property type="match status" value="1"/>
</dbReference>
<feature type="transmembrane region" description="Helical" evidence="5">
    <location>
        <begin position="149"/>
        <end position="170"/>
    </location>
</feature>
<keyword evidence="3 5" id="KW-1133">Transmembrane helix</keyword>
<dbReference type="VEuPathDB" id="FungiDB:BO97DRAFT_424222"/>
<proteinExistence type="predicted"/>
<keyword evidence="4 5" id="KW-0472">Membrane</keyword>
<dbReference type="RefSeq" id="XP_025551742.1">
    <property type="nucleotide sequence ID" value="XM_025696952.1"/>
</dbReference>
<sequence length="269" mass="29737">MSENTNIYGFQPSVGAAVVAALLFGGSSLLHCYQTWRHRGRFFLVFIIGAIMMTIGYITRCISAESPSQLGPYIVQYICILLPPSLYAASIYMLYGRIVLLVSQPQLSIIAPTKVTTVFVLGDTLSFLTQLGGGSMMCSASTEETGQKVLIAGLIIQLLSFGLFFVTAIIFEMRLRRLMLFRNRTAWRTLLYFCFVAAALIILRCVYRVIEATQGSRGFLSTHEAYIYCFDALPMFLVQGIFHFCAPGKALRTGGGSAKASYENTDELN</sequence>
<dbReference type="OrthoDB" id="3358017at2759"/>
<feature type="transmembrane region" description="Helical" evidence="5">
    <location>
        <begin position="225"/>
        <end position="246"/>
    </location>
</feature>
<dbReference type="AlphaFoldDB" id="A0A395I0C9"/>
<organism evidence="6 7">
    <name type="scientific">Aspergillus homomorphus (strain CBS 101889)</name>
    <dbReference type="NCBI Taxonomy" id="1450537"/>
    <lineage>
        <taxon>Eukaryota</taxon>
        <taxon>Fungi</taxon>
        <taxon>Dikarya</taxon>
        <taxon>Ascomycota</taxon>
        <taxon>Pezizomycotina</taxon>
        <taxon>Eurotiomycetes</taxon>
        <taxon>Eurotiomycetidae</taxon>
        <taxon>Eurotiales</taxon>
        <taxon>Aspergillaceae</taxon>
        <taxon>Aspergillus</taxon>
        <taxon>Aspergillus subgen. Circumdati</taxon>
    </lineage>
</organism>
<evidence type="ECO:0000256" key="5">
    <source>
        <dbReference type="SAM" id="Phobius"/>
    </source>
</evidence>
<feature type="transmembrane region" description="Helical" evidence="5">
    <location>
        <begin position="42"/>
        <end position="59"/>
    </location>
</feature>
<accession>A0A395I0C9</accession>
<protein>
    <submittedName>
        <fullName evidence="6">RTA1 like protein</fullName>
    </submittedName>
</protein>
<dbReference type="PANTHER" id="PTHR31465:SF33">
    <property type="entry name" value="DOMAIN PROTEIN, PUTATIVE (AFU_ORTHOLOGUE AFUA_5G01310)-RELATED"/>
    <property type="match status" value="1"/>
</dbReference>